<evidence type="ECO:0000313" key="2">
    <source>
        <dbReference type="Proteomes" id="UP000593567"/>
    </source>
</evidence>
<reference evidence="1" key="1">
    <citation type="submission" date="2020-06" db="EMBL/GenBank/DDBJ databases">
        <title>Draft genome of Bugula neritina, a colonial animal packing powerful symbionts and potential medicines.</title>
        <authorList>
            <person name="Rayko M."/>
        </authorList>
    </citation>
    <scope>NUCLEOTIDE SEQUENCE [LARGE SCALE GENOMIC DNA]</scope>
    <source>
        <strain evidence="1">Kwan_BN1</strain>
    </source>
</reference>
<evidence type="ECO:0000313" key="1">
    <source>
        <dbReference type="EMBL" id="KAF6021132.1"/>
    </source>
</evidence>
<dbReference type="InterPro" id="IPR036397">
    <property type="entry name" value="RNaseH_sf"/>
</dbReference>
<sequence>MAAKLNKCTHIEQRAVTKFLTAESDGREDITDEPRSGRPVDVSAPDTVAKVEKLIKSDRRLTIDDVAVTMGISHGTVHNIVHKKLVFNKVRVPKMLTQTQRLMAARECMKRLRKIEELGWEVLVHPPHSPDLAPSDFYLFGPIKSHMRLLHEKQHFTTDAAVIEAVRNWFRTQPPKFYFARIENLVGKRNKCIKKEGNYVGM</sequence>
<dbReference type="OrthoDB" id="10018757at2759"/>
<dbReference type="Gene3D" id="3.30.420.10">
    <property type="entry name" value="Ribonuclease H-like superfamily/Ribonuclease H"/>
    <property type="match status" value="1"/>
</dbReference>
<dbReference type="InterPro" id="IPR052709">
    <property type="entry name" value="Transposase-MT_Hybrid"/>
</dbReference>
<dbReference type="AlphaFoldDB" id="A0A7J7J4R8"/>
<gene>
    <name evidence="1" type="ORF">EB796_020561</name>
</gene>
<dbReference type="GO" id="GO:0003676">
    <property type="term" value="F:nucleic acid binding"/>
    <property type="evidence" value="ECO:0007669"/>
    <property type="project" value="InterPro"/>
</dbReference>
<dbReference type="EMBL" id="VXIV02003120">
    <property type="protein sequence ID" value="KAF6021132.1"/>
    <property type="molecule type" value="Genomic_DNA"/>
</dbReference>
<evidence type="ECO:0008006" key="3">
    <source>
        <dbReference type="Google" id="ProtNLM"/>
    </source>
</evidence>
<name>A0A7J7J4R8_BUGNE</name>
<dbReference type="PANTHER" id="PTHR46060">
    <property type="entry name" value="MARINER MOS1 TRANSPOSASE-LIKE PROTEIN"/>
    <property type="match status" value="1"/>
</dbReference>
<accession>A0A7J7J4R8</accession>
<dbReference type="Proteomes" id="UP000593567">
    <property type="component" value="Unassembled WGS sequence"/>
</dbReference>
<comment type="caution">
    <text evidence="1">The sequence shown here is derived from an EMBL/GenBank/DDBJ whole genome shotgun (WGS) entry which is preliminary data.</text>
</comment>
<dbReference type="PANTHER" id="PTHR46060:SF1">
    <property type="entry name" value="MARINER MOS1 TRANSPOSASE-LIKE PROTEIN"/>
    <property type="match status" value="1"/>
</dbReference>
<organism evidence="1 2">
    <name type="scientific">Bugula neritina</name>
    <name type="common">Brown bryozoan</name>
    <name type="synonym">Sertularia neritina</name>
    <dbReference type="NCBI Taxonomy" id="10212"/>
    <lineage>
        <taxon>Eukaryota</taxon>
        <taxon>Metazoa</taxon>
        <taxon>Spiralia</taxon>
        <taxon>Lophotrochozoa</taxon>
        <taxon>Bryozoa</taxon>
        <taxon>Gymnolaemata</taxon>
        <taxon>Cheilostomatida</taxon>
        <taxon>Flustrina</taxon>
        <taxon>Buguloidea</taxon>
        <taxon>Bugulidae</taxon>
        <taxon>Bugula</taxon>
    </lineage>
</organism>
<protein>
    <recommendedName>
        <fullName evidence="3">SETMAR</fullName>
    </recommendedName>
</protein>
<proteinExistence type="predicted"/>
<keyword evidence="2" id="KW-1185">Reference proteome</keyword>